<organism evidence="1 2">
    <name type="scientific">Populus alba</name>
    <name type="common">White poplar</name>
    <dbReference type="NCBI Taxonomy" id="43335"/>
    <lineage>
        <taxon>Eukaryota</taxon>
        <taxon>Viridiplantae</taxon>
        <taxon>Streptophyta</taxon>
        <taxon>Embryophyta</taxon>
        <taxon>Tracheophyta</taxon>
        <taxon>Spermatophyta</taxon>
        <taxon>Magnoliopsida</taxon>
        <taxon>eudicotyledons</taxon>
        <taxon>Gunneridae</taxon>
        <taxon>Pentapetalae</taxon>
        <taxon>rosids</taxon>
        <taxon>fabids</taxon>
        <taxon>Malpighiales</taxon>
        <taxon>Salicaceae</taxon>
        <taxon>Saliceae</taxon>
        <taxon>Populus</taxon>
    </lineage>
</organism>
<proteinExistence type="predicted"/>
<reference evidence="1 2" key="1">
    <citation type="journal article" date="2024" name="Plant Biotechnol. J.">
        <title>Genome and CRISPR/Cas9 system of a widespread forest tree (Populus alba) in the world.</title>
        <authorList>
            <person name="Liu Y.J."/>
            <person name="Jiang P.F."/>
            <person name="Han X.M."/>
            <person name="Li X.Y."/>
            <person name="Wang H.M."/>
            <person name="Wang Y.J."/>
            <person name="Wang X.X."/>
            <person name="Zeng Q.Y."/>
        </authorList>
    </citation>
    <scope>NUCLEOTIDE SEQUENCE [LARGE SCALE GENOMIC DNA]</scope>
    <source>
        <strain evidence="2">cv. PAL-ZL1</strain>
    </source>
</reference>
<evidence type="ECO:0000313" key="1">
    <source>
        <dbReference type="EMBL" id="KAL3566039.1"/>
    </source>
</evidence>
<keyword evidence="2" id="KW-1185">Reference proteome</keyword>
<comment type="caution">
    <text evidence="1">The sequence shown here is derived from an EMBL/GenBank/DDBJ whole genome shotgun (WGS) entry which is preliminary data.</text>
</comment>
<name>A0ACC4AIS0_POPAL</name>
<dbReference type="EMBL" id="RCHU02000018">
    <property type="protein sequence ID" value="KAL3566039.1"/>
    <property type="molecule type" value="Genomic_DNA"/>
</dbReference>
<accession>A0ACC4AIS0</accession>
<dbReference type="Proteomes" id="UP000309997">
    <property type="component" value="Unassembled WGS sequence"/>
</dbReference>
<evidence type="ECO:0000313" key="2">
    <source>
        <dbReference type="Proteomes" id="UP000309997"/>
    </source>
</evidence>
<protein>
    <submittedName>
        <fullName evidence="1">Uncharacterized protein</fullName>
    </submittedName>
</protein>
<gene>
    <name evidence="1" type="ORF">D5086_031454</name>
</gene>
<sequence>MANNDGIVAETEVDFFFGRSRRQEERTIKGSRQDGFKIVRQETLPNNVRFGGQLENGRDSREPASVLRSWIRRVRLPRTSLVDHST</sequence>